<reference evidence="2" key="1">
    <citation type="submission" date="2022-06" db="EMBL/GenBank/DDBJ databases">
        <title>Uncovering the hologenomic basis of an extraordinary plant invasion.</title>
        <authorList>
            <person name="Bieker V.C."/>
            <person name="Martin M.D."/>
            <person name="Gilbert T."/>
            <person name="Hodgins K."/>
            <person name="Battlay P."/>
            <person name="Petersen B."/>
            <person name="Wilson J."/>
        </authorList>
    </citation>
    <scope>NUCLEOTIDE SEQUENCE</scope>
    <source>
        <strain evidence="2">AA19_3_7</strain>
        <tissue evidence="2">Leaf</tissue>
    </source>
</reference>
<sequence>QATKNGTMTVNNATKAPSLSPASLEPKMTTLGGLSKTLMTKEACWM</sequence>
<feature type="region of interest" description="Disordered" evidence="1">
    <location>
        <begin position="1"/>
        <end position="28"/>
    </location>
</feature>
<keyword evidence="3" id="KW-1185">Reference proteome</keyword>
<gene>
    <name evidence="2" type="ORF">M8C21_024748</name>
</gene>
<dbReference type="EMBL" id="JAMZMK010006699">
    <property type="protein sequence ID" value="KAI7747732.1"/>
    <property type="molecule type" value="Genomic_DNA"/>
</dbReference>
<feature type="non-terminal residue" evidence="2">
    <location>
        <position position="1"/>
    </location>
</feature>
<evidence type="ECO:0000256" key="1">
    <source>
        <dbReference type="SAM" id="MobiDB-lite"/>
    </source>
</evidence>
<comment type="caution">
    <text evidence="2">The sequence shown here is derived from an EMBL/GenBank/DDBJ whole genome shotgun (WGS) entry which is preliminary data.</text>
</comment>
<name>A0AAD5GLT3_AMBAR</name>
<protein>
    <submittedName>
        <fullName evidence="2">Uncharacterized protein</fullName>
    </submittedName>
</protein>
<proteinExistence type="predicted"/>
<feature type="compositionally biased region" description="Polar residues" evidence="1">
    <location>
        <begin position="1"/>
        <end position="21"/>
    </location>
</feature>
<dbReference type="Proteomes" id="UP001206925">
    <property type="component" value="Unassembled WGS sequence"/>
</dbReference>
<evidence type="ECO:0000313" key="3">
    <source>
        <dbReference type="Proteomes" id="UP001206925"/>
    </source>
</evidence>
<dbReference type="AlphaFoldDB" id="A0AAD5GLT3"/>
<accession>A0AAD5GLT3</accession>
<organism evidence="2 3">
    <name type="scientific">Ambrosia artemisiifolia</name>
    <name type="common">Common ragweed</name>
    <dbReference type="NCBI Taxonomy" id="4212"/>
    <lineage>
        <taxon>Eukaryota</taxon>
        <taxon>Viridiplantae</taxon>
        <taxon>Streptophyta</taxon>
        <taxon>Embryophyta</taxon>
        <taxon>Tracheophyta</taxon>
        <taxon>Spermatophyta</taxon>
        <taxon>Magnoliopsida</taxon>
        <taxon>eudicotyledons</taxon>
        <taxon>Gunneridae</taxon>
        <taxon>Pentapetalae</taxon>
        <taxon>asterids</taxon>
        <taxon>campanulids</taxon>
        <taxon>Asterales</taxon>
        <taxon>Asteraceae</taxon>
        <taxon>Asteroideae</taxon>
        <taxon>Heliantheae alliance</taxon>
        <taxon>Heliantheae</taxon>
        <taxon>Ambrosia</taxon>
    </lineage>
</organism>
<evidence type="ECO:0000313" key="2">
    <source>
        <dbReference type="EMBL" id="KAI7747732.1"/>
    </source>
</evidence>